<name>A0A286GLN3_9PROT</name>
<keyword evidence="2" id="KW-1185">Reference proteome</keyword>
<dbReference type="Proteomes" id="UP000219621">
    <property type="component" value="Unassembled WGS sequence"/>
</dbReference>
<accession>A0A286GLN3</accession>
<organism evidence="1 2">
    <name type="scientific">Caenispirillum bisanense</name>
    <dbReference type="NCBI Taxonomy" id="414052"/>
    <lineage>
        <taxon>Bacteria</taxon>
        <taxon>Pseudomonadati</taxon>
        <taxon>Pseudomonadota</taxon>
        <taxon>Alphaproteobacteria</taxon>
        <taxon>Rhodospirillales</taxon>
        <taxon>Novispirillaceae</taxon>
        <taxon>Caenispirillum</taxon>
    </lineage>
</organism>
<protein>
    <submittedName>
        <fullName evidence="1">Uncharacterized protein</fullName>
    </submittedName>
</protein>
<gene>
    <name evidence="1" type="ORF">SAMN05421508_105332</name>
</gene>
<sequence length="84" mass="9274">MTATSRDTQFPSPAQGQAELLDAARRTRRSATAFAAIVARFGREMPQHLAGFHDIMRDVRATAHRLETGEQPASLRRPVLMAAE</sequence>
<dbReference type="EMBL" id="OCNJ01000005">
    <property type="protein sequence ID" value="SOD96451.1"/>
    <property type="molecule type" value="Genomic_DNA"/>
</dbReference>
<dbReference type="AlphaFoldDB" id="A0A286GLN3"/>
<evidence type="ECO:0000313" key="2">
    <source>
        <dbReference type="Proteomes" id="UP000219621"/>
    </source>
</evidence>
<reference evidence="2" key="1">
    <citation type="submission" date="2017-09" db="EMBL/GenBank/DDBJ databases">
        <authorList>
            <person name="Varghese N."/>
            <person name="Submissions S."/>
        </authorList>
    </citation>
    <scope>NUCLEOTIDE SEQUENCE [LARGE SCALE GENOMIC DNA]</scope>
    <source>
        <strain evidence="2">USBA 140</strain>
    </source>
</reference>
<proteinExistence type="predicted"/>
<evidence type="ECO:0000313" key="1">
    <source>
        <dbReference type="EMBL" id="SOD96451.1"/>
    </source>
</evidence>
<dbReference type="RefSeq" id="WP_097279699.1">
    <property type="nucleotide sequence ID" value="NZ_OCNJ01000005.1"/>
</dbReference>